<organism evidence="1 2">
    <name type="scientific">Filibacter tadaridae</name>
    <dbReference type="NCBI Taxonomy" id="2483811"/>
    <lineage>
        <taxon>Bacteria</taxon>
        <taxon>Bacillati</taxon>
        <taxon>Bacillota</taxon>
        <taxon>Bacilli</taxon>
        <taxon>Bacillales</taxon>
        <taxon>Caryophanaceae</taxon>
        <taxon>Filibacter</taxon>
    </lineage>
</organism>
<evidence type="ECO:0000313" key="2">
    <source>
        <dbReference type="Proteomes" id="UP000270468"/>
    </source>
</evidence>
<accession>A0A3P5WGF7</accession>
<dbReference type="EMBL" id="UXAV01000023">
    <property type="protein sequence ID" value="VDC22653.1"/>
    <property type="molecule type" value="Genomic_DNA"/>
</dbReference>
<gene>
    <name evidence="1" type="ORF">FILTAD_00826</name>
</gene>
<dbReference type="Proteomes" id="UP000270468">
    <property type="component" value="Unassembled WGS sequence"/>
</dbReference>
<dbReference type="OrthoDB" id="2972281at2"/>
<sequence length="48" mass="5830">MRKVAETKMDIKREEIIQRLVKKGIFKIHDKQLYELPLQALLKKYTMI</sequence>
<keyword evidence="2" id="KW-1185">Reference proteome</keyword>
<dbReference type="Pfam" id="PF13076">
    <property type="entry name" value="Fur_reg_FbpA"/>
    <property type="match status" value="1"/>
</dbReference>
<proteinExistence type="predicted"/>
<dbReference type="InterPro" id="IPR025072">
    <property type="entry name" value="Fur_reg_FbpA"/>
</dbReference>
<dbReference type="RefSeq" id="WP_124069261.1">
    <property type="nucleotide sequence ID" value="NZ_CBCRXF010000009.1"/>
</dbReference>
<evidence type="ECO:0008006" key="3">
    <source>
        <dbReference type="Google" id="ProtNLM"/>
    </source>
</evidence>
<protein>
    <recommendedName>
        <fullName evidence="3">Fur-regulated basic protein FbpA</fullName>
    </recommendedName>
</protein>
<evidence type="ECO:0000313" key="1">
    <source>
        <dbReference type="EMBL" id="VDC22653.1"/>
    </source>
</evidence>
<name>A0A3P5WGF7_9BACL</name>
<dbReference type="AlphaFoldDB" id="A0A3P5WGF7"/>
<reference evidence="1 2" key="1">
    <citation type="submission" date="2018-11" db="EMBL/GenBank/DDBJ databases">
        <authorList>
            <person name="Criscuolo A."/>
        </authorList>
    </citation>
    <scope>NUCLEOTIDE SEQUENCE [LARGE SCALE GENOMIC DNA]</scope>
    <source>
        <strain evidence="1">ATB-66</strain>
    </source>
</reference>